<dbReference type="PANTHER" id="PTHR31845">
    <property type="entry name" value="FINGER DOMAIN PROTEIN, PUTATIVE-RELATED"/>
    <property type="match status" value="1"/>
</dbReference>
<keyword evidence="4" id="KW-0238">DNA-binding</keyword>
<dbReference type="InterPro" id="IPR036864">
    <property type="entry name" value="Zn2-C6_fun-type_DNA-bd_sf"/>
</dbReference>
<dbReference type="Gene3D" id="4.10.240.10">
    <property type="entry name" value="Zn(2)-C6 fungal-type DNA-binding domain"/>
    <property type="match status" value="1"/>
</dbReference>
<name>A0ABR4JSI9_9EURO</name>
<evidence type="ECO:0000256" key="3">
    <source>
        <dbReference type="ARBA" id="ARBA00023015"/>
    </source>
</evidence>
<dbReference type="GeneID" id="98151950"/>
<dbReference type="RefSeq" id="XP_070895372.1">
    <property type="nucleotide sequence ID" value="XM_071036786.1"/>
</dbReference>
<protein>
    <submittedName>
        <fullName evidence="7">C6 transcription factor</fullName>
    </submittedName>
</protein>
<evidence type="ECO:0000256" key="1">
    <source>
        <dbReference type="ARBA" id="ARBA00004123"/>
    </source>
</evidence>
<keyword evidence="6" id="KW-0539">Nucleus</keyword>
<evidence type="ECO:0000313" key="8">
    <source>
        <dbReference type="Proteomes" id="UP001610444"/>
    </source>
</evidence>
<evidence type="ECO:0000256" key="6">
    <source>
        <dbReference type="ARBA" id="ARBA00023242"/>
    </source>
</evidence>
<keyword evidence="5" id="KW-0804">Transcription</keyword>
<evidence type="ECO:0000256" key="5">
    <source>
        <dbReference type="ARBA" id="ARBA00023163"/>
    </source>
</evidence>
<evidence type="ECO:0000256" key="4">
    <source>
        <dbReference type="ARBA" id="ARBA00023125"/>
    </source>
</evidence>
<dbReference type="InterPro" id="IPR051089">
    <property type="entry name" value="prtT"/>
</dbReference>
<dbReference type="SUPFAM" id="SSF57701">
    <property type="entry name" value="Zn2/Cys6 DNA-binding domain"/>
    <property type="match status" value="1"/>
</dbReference>
<evidence type="ECO:0000313" key="7">
    <source>
        <dbReference type="EMBL" id="KAL2843005.1"/>
    </source>
</evidence>
<accession>A0ABR4JSI9</accession>
<dbReference type="EMBL" id="JBFXLR010000048">
    <property type="protein sequence ID" value="KAL2843005.1"/>
    <property type="molecule type" value="Genomic_DNA"/>
</dbReference>
<gene>
    <name evidence="7" type="ORF">BJX68DRAFT_157551</name>
</gene>
<keyword evidence="8" id="KW-1185">Reference proteome</keyword>
<organism evidence="7 8">
    <name type="scientific">Aspergillus pseudodeflectus</name>
    <dbReference type="NCBI Taxonomy" id="176178"/>
    <lineage>
        <taxon>Eukaryota</taxon>
        <taxon>Fungi</taxon>
        <taxon>Dikarya</taxon>
        <taxon>Ascomycota</taxon>
        <taxon>Pezizomycotina</taxon>
        <taxon>Eurotiomycetes</taxon>
        <taxon>Eurotiomycetidae</taxon>
        <taxon>Eurotiales</taxon>
        <taxon>Aspergillaceae</taxon>
        <taxon>Aspergillus</taxon>
        <taxon>Aspergillus subgen. Nidulantes</taxon>
    </lineage>
</organism>
<keyword evidence="2" id="KW-0862">Zinc</keyword>
<proteinExistence type="predicted"/>
<comment type="subcellular location">
    <subcellularLocation>
        <location evidence="1">Nucleus</location>
    </subcellularLocation>
</comment>
<reference evidence="7 8" key="1">
    <citation type="submission" date="2024-07" db="EMBL/GenBank/DDBJ databases">
        <title>Section-level genome sequencing and comparative genomics of Aspergillus sections Usti and Cavernicolus.</title>
        <authorList>
            <consortium name="Lawrence Berkeley National Laboratory"/>
            <person name="Nybo J.L."/>
            <person name="Vesth T.C."/>
            <person name="Theobald S."/>
            <person name="Frisvad J.C."/>
            <person name="Larsen T.O."/>
            <person name="Kjaerboelling I."/>
            <person name="Rothschild-Mancinelli K."/>
            <person name="Lyhne E.K."/>
            <person name="Kogle M.E."/>
            <person name="Barry K."/>
            <person name="Clum A."/>
            <person name="Na H."/>
            <person name="Ledsgaard L."/>
            <person name="Lin J."/>
            <person name="Lipzen A."/>
            <person name="Kuo A."/>
            <person name="Riley R."/>
            <person name="Mondo S."/>
            <person name="LaButti K."/>
            <person name="Haridas S."/>
            <person name="Pangalinan J."/>
            <person name="Salamov A.A."/>
            <person name="Simmons B.A."/>
            <person name="Magnuson J.K."/>
            <person name="Chen J."/>
            <person name="Drula E."/>
            <person name="Henrissat B."/>
            <person name="Wiebenga A."/>
            <person name="Lubbers R.J."/>
            <person name="Gomes A.C."/>
            <person name="Macurrencykelacurrency M.R."/>
            <person name="Stajich J."/>
            <person name="Grigoriev I.V."/>
            <person name="Mortensen U.H."/>
            <person name="De vries R.P."/>
            <person name="Baker S.E."/>
            <person name="Andersen M.R."/>
        </authorList>
    </citation>
    <scope>NUCLEOTIDE SEQUENCE [LARGE SCALE GENOMIC DNA]</scope>
    <source>
        <strain evidence="7 8">CBS 756.74</strain>
    </source>
</reference>
<sequence length="602" mass="68149">MERSPQSSAYGQACTHCYKAKCRCVRARSGETCERCLRLKKRCEPSESVRRRNIHNGPTTSVSDKRIARLEDKMENLLSVMQSFIGSTTGSNVNTANAPLVTPASTALDFNEGPTFATSSTATVSPNPDPVYLPNQYQPTQIDDQLEFFRTRMLPSFPFLDLGPAMTSGYLRQHRPFLLRAIHTVTTFSTKDRLTKTEELKRLLFSSAWSNVDSNIDLLLGVLTYLAWSTDPFLGGADLVSRLMMLAISLVYDLRLFKPSSLDVQLIMAITQGRADENGHLPSETPYALLEKQRAVLACFFLSSNVSSHLGRQDALRWTPQMGEALRVIEITDACPADRFFVSQIRLQRLKQRADDIRQQDEGSLGTENDAASAPRLLYLRTLRRQLHELRASVAPDLQQIDILNAHARYVELYINQMGYSISHEPQSPEEFGRAGDGGVPLGFQRLECLWRSVENIKAWLDTFYAIPSAKLIGQPFHFWSQMILTVTLLKYLSTLRDPEWDCQAVRNTIHLISTLDSMLQKLDVSSREPELQCDDHLLKYLTKLLARCRAWAEARWNVAPQTPDSGRHHIPDLDQMAWLQSMDLGDDQWFENALGMPATLY</sequence>
<comment type="caution">
    <text evidence="7">The sequence shown here is derived from an EMBL/GenBank/DDBJ whole genome shotgun (WGS) entry which is preliminary data.</text>
</comment>
<dbReference type="Proteomes" id="UP001610444">
    <property type="component" value="Unassembled WGS sequence"/>
</dbReference>
<keyword evidence="3" id="KW-0805">Transcription regulation</keyword>
<evidence type="ECO:0000256" key="2">
    <source>
        <dbReference type="ARBA" id="ARBA00022833"/>
    </source>
</evidence>
<dbReference type="PANTHER" id="PTHR31845:SF18">
    <property type="entry name" value="ZN(II)2CYS6 TRANSCRIPTION FACTOR (EUROFUNG)"/>
    <property type="match status" value="1"/>
</dbReference>